<accession>A0ABS6JGN0</accession>
<keyword evidence="2" id="KW-1185">Reference proteome</keyword>
<gene>
    <name evidence="1" type="ORF">KS419_13930</name>
</gene>
<organism evidence="1 2">
    <name type="scientific">Evansella tamaricis</name>
    <dbReference type="NCBI Taxonomy" id="2069301"/>
    <lineage>
        <taxon>Bacteria</taxon>
        <taxon>Bacillati</taxon>
        <taxon>Bacillota</taxon>
        <taxon>Bacilli</taxon>
        <taxon>Bacillales</taxon>
        <taxon>Bacillaceae</taxon>
        <taxon>Evansella</taxon>
    </lineage>
</organism>
<dbReference type="RefSeq" id="WP_217067002.1">
    <property type="nucleotide sequence ID" value="NZ_JAHQCS010000111.1"/>
</dbReference>
<protein>
    <recommendedName>
        <fullName evidence="3">Chorismate mutase</fullName>
    </recommendedName>
</protein>
<evidence type="ECO:0008006" key="3">
    <source>
        <dbReference type="Google" id="ProtNLM"/>
    </source>
</evidence>
<dbReference type="EMBL" id="JAHQCS010000111">
    <property type="protein sequence ID" value="MBU9712825.1"/>
    <property type="molecule type" value="Genomic_DNA"/>
</dbReference>
<evidence type="ECO:0000313" key="1">
    <source>
        <dbReference type="EMBL" id="MBU9712825.1"/>
    </source>
</evidence>
<name>A0ABS6JGN0_9BACI</name>
<reference evidence="1 2" key="1">
    <citation type="submission" date="2021-06" db="EMBL/GenBank/DDBJ databases">
        <title>Bacillus sp. RD4P76, an endophyte from a halophyte.</title>
        <authorList>
            <person name="Sun J.-Q."/>
        </authorList>
    </citation>
    <scope>NUCLEOTIDE SEQUENCE [LARGE SCALE GENOMIC DNA]</scope>
    <source>
        <strain evidence="1 2">CGMCC 1.15917</strain>
    </source>
</reference>
<comment type="caution">
    <text evidence="1">The sequence shown here is derived from an EMBL/GenBank/DDBJ whole genome shotgun (WGS) entry which is preliminary data.</text>
</comment>
<evidence type="ECO:0000313" key="2">
    <source>
        <dbReference type="Proteomes" id="UP000784880"/>
    </source>
</evidence>
<dbReference type="Proteomes" id="UP000784880">
    <property type="component" value="Unassembled WGS sequence"/>
</dbReference>
<proteinExistence type="predicted"/>
<sequence>MWKRMPFERPTTHYDKRVALIDEKICALIGERKLISENDPGYPELENIARWSTKYGLCEEMVQVFFETLRTEDSFRPVVEPVDFKRYVKVLQSKEMEETFYSVPFIRQYSNASMVTLNVDWPPSYDYSLNDPTEHNHFFQLEIKGDSKQKYECRGMGGGGTSSRSSYDFIISPALPDDLSGLVFIFKDYNGPNEEELTGLQLEFKMASK</sequence>